<protein>
    <recommendedName>
        <fullName evidence="3">ribonuclease H</fullName>
        <ecNumber evidence="3">3.1.26.4</ecNumber>
    </recommendedName>
</protein>
<dbReference type="InterPro" id="IPR009027">
    <property type="entry name" value="Ribosomal_bL9/RNase_H1_N"/>
</dbReference>
<gene>
    <name evidence="11" type="ORF">BT67DRAFT_32547</name>
</gene>
<feature type="domain" description="Ribonuclease H1 N-terminal" evidence="10">
    <location>
        <begin position="88"/>
        <end position="131"/>
    </location>
</feature>
<keyword evidence="8" id="KW-0460">Magnesium</keyword>
<evidence type="ECO:0000256" key="5">
    <source>
        <dbReference type="ARBA" id="ARBA00022723"/>
    </source>
</evidence>
<dbReference type="Gene3D" id="3.30.420.10">
    <property type="entry name" value="Ribonuclease H-like superfamily/Ribonuclease H"/>
    <property type="match status" value="1"/>
</dbReference>
<comment type="similarity">
    <text evidence="2">Belongs to the RNase H family.</text>
</comment>
<evidence type="ECO:0000256" key="1">
    <source>
        <dbReference type="ARBA" id="ARBA00001946"/>
    </source>
</evidence>
<sequence>MPSTDRNAAPASTAEPSSRKRKMDATEQKYYAVRAGHKPGIYTSWAICQQQISGFKGALFKSFLSYEDASAFAAGRDPPSTKTGKPARFYGVAVGRKPGVYTDWPKAQEAIVGWKGPKYKKFDTRTEAEAFVRSYGTAATAARVAPDPDAGRDSEEPPAKRAKKVAVHPPPRGNVDVLYTDGSSLGNGKVGATAGVGVYFGQSDPRLVFWLPCATTGPALTIPSPPYQEYLGAAAGRGADEPARRAHGHPPWAPDH</sequence>
<feature type="compositionally biased region" description="Basic and acidic residues" evidence="9">
    <location>
        <begin position="149"/>
        <end position="159"/>
    </location>
</feature>
<keyword evidence="7" id="KW-0378">Hydrolase</keyword>
<reference evidence="11" key="2">
    <citation type="submission" date="2023-05" db="EMBL/GenBank/DDBJ databases">
        <authorList>
            <consortium name="Lawrence Berkeley National Laboratory"/>
            <person name="Steindorff A."/>
            <person name="Hensen N."/>
            <person name="Bonometti L."/>
            <person name="Westerberg I."/>
            <person name="Brannstrom I.O."/>
            <person name="Guillou S."/>
            <person name="Cros-Aarteil S."/>
            <person name="Calhoun S."/>
            <person name="Haridas S."/>
            <person name="Kuo A."/>
            <person name="Mondo S."/>
            <person name="Pangilinan J."/>
            <person name="Riley R."/>
            <person name="Labutti K."/>
            <person name="Andreopoulos B."/>
            <person name="Lipzen A."/>
            <person name="Chen C."/>
            <person name="Yanf M."/>
            <person name="Daum C."/>
            <person name="Ng V."/>
            <person name="Clum A."/>
            <person name="Ohm R."/>
            <person name="Martin F."/>
            <person name="Silar P."/>
            <person name="Natvig D."/>
            <person name="Lalanne C."/>
            <person name="Gautier V."/>
            <person name="Ament-Velasquez S.L."/>
            <person name="Kruys A."/>
            <person name="Hutchinson M.I."/>
            <person name="Powell A.J."/>
            <person name="Barry K."/>
            <person name="Miller A.N."/>
            <person name="Grigoriev I.V."/>
            <person name="Debuchy R."/>
            <person name="Gladieux P."/>
            <person name="Thoren M.H."/>
            <person name="Johannesson H."/>
        </authorList>
    </citation>
    <scope>NUCLEOTIDE SEQUENCE</scope>
    <source>
        <strain evidence="11">CBS 123565</strain>
    </source>
</reference>
<dbReference type="PANTHER" id="PTHR10642:SF26">
    <property type="entry name" value="RIBONUCLEASE H1"/>
    <property type="match status" value="1"/>
</dbReference>
<evidence type="ECO:0000256" key="6">
    <source>
        <dbReference type="ARBA" id="ARBA00022759"/>
    </source>
</evidence>
<dbReference type="FunFam" id="3.40.970.10:FF:000001">
    <property type="entry name" value="Ribonuclease H1"/>
    <property type="match status" value="2"/>
</dbReference>
<dbReference type="GO" id="GO:0004523">
    <property type="term" value="F:RNA-DNA hybrid ribonuclease activity"/>
    <property type="evidence" value="ECO:0007669"/>
    <property type="project" value="UniProtKB-EC"/>
</dbReference>
<accession>A0AAN6ZD35</accession>
<dbReference type="InterPro" id="IPR037056">
    <property type="entry name" value="RNase_H1_N_sf"/>
</dbReference>
<evidence type="ECO:0000256" key="2">
    <source>
        <dbReference type="ARBA" id="ARBA00005300"/>
    </source>
</evidence>
<evidence type="ECO:0000256" key="9">
    <source>
        <dbReference type="SAM" id="MobiDB-lite"/>
    </source>
</evidence>
<feature type="region of interest" description="Disordered" evidence="9">
    <location>
        <begin position="1"/>
        <end position="25"/>
    </location>
</feature>
<evidence type="ECO:0000256" key="7">
    <source>
        <dbReference type="ARBA" id="ARBA00022801"/>
    </source>
</evidence>
<reference evidence="11" key="1">
    <citation type="journal article" date="2023" name="Mol. Phylogenet. Evol.">
        <title>Genome-scale phylogeny and comparative genomics of the fungal order Sordariales.</title>
        <authorList>
            <person name="Hensen N."/>
            <person name="Bonometti L."/>
            <person name="Westerberg I."/>
            <person name="Brannstrom I.O."/>
            <person name="Guillou S."/>
            <person name="Cros-Aarteil S."/>
            <person name="Calhoun S."/>
            <person name="Haridas S."/>
            <person name="Kuo A."/>
            <person name="Mondo S."/>
            <person name="Pangilinan J."/>
            <person name="Riley R."/>
            <person name="LaButti K."/>
            <person name="Andreopoulos B."/>
            <person name="Lipzen A."/>
            <person name="Chen C."/>
            <person name="Yan M."/>
            <person name="Daum C."/>
            <person name="Ng V."/>
            <person name="Clum A."/>
            <person name="Steindorff A."/>
            <person name="Ohm R.A."/>
            <person name="Martin F."/>
            <person name="Silar P."/>
            <person name="Natvig D.O."/>
            <person name="Lalanne C."/>
            <person name="Gautier V."/>
            <person name="Ament-Velasquez S.L."/>
            <person name="Kruys A."/>
            <person name="Hutchinson M.I."/>
            <person name="Powell A.J."/>
            <person name="Barry K."/>
            <person name="Miller A.N."/>
            <person name="Grigoriev I.V."/>
            <person name="Debuchy R."/>
            <person name="Gladieux P."/>
            <person name="Hiltunen Thoren M."/>
            <person name="Johannesson H."/>
        </authorList>
    </citation>
    <scope>NUCLEOTIDE SEQUENCE</scope>
    <source>
        <strain evidence="11">CBS 123565</strain>
    </source>
</reference>
<dbReference type="InterPro" id="IPR011320">
    <property type="entry name" value="RNase_H1_N"/>
</dbReference>
<dbReference type="GO" id="GO:0043137">
    <property type="term" value="P:DNA replication, removal of RNA primer"/>
    <property type="evidence" value="ECO:0007669"/>
    <property type="project" value="TreeGrafter"/>
</dbReference>
<dbReference type="EMBL" id="MU853410">
    <property type="protein sequence ID" value="KAK4133852.1"/>
    <property type="molecule type" value="Genomic_DNA"/>
</dbReference>
<evidence type="ECO:0000313" key="12">
    <source>
        <dbReference type="Proteomes" id="UP001304895"/>
    </source>
</evidence>
<dbReference type="Pfam" id="PF01693">
    <property type="entry name" value="Cauli_VI"/>
    <property type="match status" value="2"/>
</dbReference>
<comment type="caution">
    <text evidence="11">The sequence shown here is derived from an EMBL/GenBank/DDBJ whole genome shotgun (WGS) entry which is preliminary data.</text>
</comment>
<comment type="cofactor">
    <cofactor evidence="1">
        <name>Mg(2+)</name>
        <dbReference type="ChEBI" id="CHEBI:18420"/>
    </cofactor>
</comment>
<dbReference type="GO" id="GO:0003676">
    <property type="term" value="F:nucleic acid binding"/>
    <property type="evidence" value="ECO:0007669"/>
    <property type="project" value="InterPro"/>
</dbReference>
<dbReference type="PANTHER" id="PTHR10642">
    <property type="entry name" value="RIBONUCLEASE H1"/>
    <property type="match status" value="1"/>
</dbReference>
<dbReference type="Gene3D" id="3.40.970.10">
    <property type="entry name" value="Ribonuclease H1, N-terminal domain"/>
    <property type="match status" value="2"/>
</dbReference>
<evidence type="ECO:0000256" key="4">
    <source>
        <dbReference type="ARBA" id="ARBA00022722"/>
    </source>
</evidence>
<keyword evidence="6" id="KW-0255">Endonuclease</keyword>
<proteinExistence type="inferred from homology"/>
<keyword evidence="5" id="KW-0479">Metal-binding</keyword>
<organism evidence="11 12">
    <name type="scientific">Trichocladium antarcticum</name>
    <dbReference type="NCBI Taxonomy" id="1450529"/>
    <lineage>
        <taxon>Eukaryota</taxon>
        <taxon>Fungi</taxon>
        <taxon>Dikarya</taxon>
        <taxon>Ascomycota</taxon>
        <taxon>Pezizomycotina</taxon>
        <taxon>Sordariomycetes</taxon>
        <taxon>Sordariomycetidae</taxon>
        <taxon>Sordariales</taxon>
        <taxon>Chaetomiaceae</taxon>
        <taxon>Trichocladium</taxon>
    </lineage>
</organism>
<evidence type="ECO:0000256" key="8">
    <source>
        <dbReference type="ARBA" id="ARBA00022842"/>
    </source>
</evidence>
<dbReference type="GO" id="GO:0046872">
    <property type="term" value="F:metal ion binding"/>
    <property type="evidence" value="ECO:0007669"/>
    <property type="project" value="UniProtKB-KW"/>
</dbReference>
<dbReference type="InterPro" id="IPR050092">
    <property type="entry name" value="RNase_H"/>
</dbReference>
<dbReference type="EC" id="3.1.26.4" evidence="3"/>
<dbReference type="AlphaFoldDB" id="A0AAN6ZD35"/>
<feature type="region of interest" description="Disordered" evidence="9">
    <location>
        <begin position="142"/>
        <end position="173"/>
    </location>
</feature>
<dbReference type="SUPFAM" id="SSF55658">
    <property type="entry name" value="L9 N-domain-like"/>
    <property type="match status" value="2"/>
</dbReference>
<feature type="region of interest" description="Disordered" evidence="9">
    <location>
        <begin position="236"/>
        <end position="256"/>
    </location>
</feature>
<feature type="domain" description="Ribonuclease H1 N-terminal" evidence="10">
    <location>
        <begin position="29"/>
        <end position="72"/>
    </location>
</feature>
<keyword evidence="12" id="KW-1185">Reference proteome</keyword>
<keyword evidence="4" id="KW-0540">Nuclease</keyword>
<evidence type="ECO:0000313" key="11">
    <source>
        <dbReference type="EMBL" id="KAK4133852.1"/>
    </source>
</evidence>
<evidence type="ECO:0000256" key="3">
    <source>
        <dbReference type="ARBA" id="ARBA00012180"/>
    </source>
</evidence>
<dbReference type="Proteomes" id="UP001304895">
    <property type="component" value="Unassembled WGS sequence"/>
</dbReference>
<dbReference type="InterPro" id="IPR036397">
    <property type="entry name" value="RNaseH_sf"/>
</dbReference>
<name>A0AAN6ZD35_9PEZI</name>
<evidence type="ECO:0000259" key="10">
    <source>
        <dbReference type="Pfam" id="PF01693"/>
    </source>
</evidence>